<keyword evidence="2" id="KW-0808">Transferase</keyword>
<organism evidence="3 4">
    <name type="scientific">Bacillus aquiflavi</name>
    <dbReference type="NCBI Taxonomy" id="2672567"/>
    <lineage>
        <taxon>Bacteria</taxon>
        <taxon>Bacillati</taxon>
        <taxon>Bacillota</taxon>
        <taxon>Bacilli</taxon>
        <taxon>Bacillales</taxon>
        <taxon>Bacillaceae</taxon>
        <taxon>Bacillus</taxon>
    </lineage>
</organism>
<evidence type="ECO:0000313" key="4">
    <source>
        <dbReference type="Proteomes" id="UP000472971"/>
    </source>
</evidence>
<dbReference type="Gene3D" id="3.40.250.10">
    <property type="entry name" value="Rhodanese-like domain"/>
    <property type="match status" value="1"/>
</dbReference>
<dbReference type="Pfam" id="PF00581">
    <property type="entry name" value="Rhodanese"/>
    <property type="match status" value="1"/>
</dbReference>
<dbReference type="PROSITE" id="PS01148">
    <property type="entry name" value="UPF0033"/>
    <property type="match status" value="1"/>
</dbReference>
<dbReference type="PROSITE" id="PS50206">
    <property type="entry name" value="RHODANESE_3"/>
    <property type="match status" value="1"/>
</dbReference>
<dbReference type="GO" id="GO:0004792">
    <property type="term" value="F:thiosulfate-cyanide sulfurtransferase activity"/>
    <property type="evidence" value="ECO:0007669"/>
    <property type="project" value="InterPro"/>
</dbReference>
<dbReference type="EMBL" id="JACEIO010000027">
    <property type="protein sequence ID" value="MBA4537734.1"/>
    <property type="molecule type" value="Genomic_DNA"/>
</dbReference>
<reference evidence="2 5" key="2">
    <citation type="submission" date="2020-07" db="EMBL/GenBank/DDBJ databases">
        <authorList>
            <person name="Feng H."/>
        </authorList>
    </citation>
    <scope>NUCLEOTIDE SEQUENCE [LARGE SCALE GENOMIC DNA]</scope>
    <source>
        <strain evidence="5">s-12</strain>
        <strain evidence="2">S-12</strain>
    </source>
</reference>
<dbReference type="SUPFAM" id="SSF52821">
    <property type="entry name" value="Rhodanese/Cell cycle control phosphatase"/>
    <property type="match status" value="1"/>
</dbReference>
<dbReference type="RefSeq" id="WP_163242381.1">
    <property type="nucleotide sequence ID" value="NZ_CP082780.1"/>
</dbReference>
<keyword evidence="4" id="KW-1185">Reference proteome</keyword>
<dbReference type="SMART" id="SM00450">
    <property type="entry name" value="RHOD"/>
    <property type="match status" value="1"/>
</dbReference>
<dbReference type="InterPro" id="IPR050229">
    <property type="entry name" value="GlpE_sulfurtransferase"/>
</dbReference>
<accession>A0A6B3W280</accession>
<dbReference type="SUPFAM" id="SSF64307">
    <property type="entry name" value="SirA-like"/>
    <property type="match status" value="1"/>
</dbReference>
<evidence type="ECO:0000313" key="2">
    <source>
        <dbReference type="EMBL" id="MBA4537734.1"/>
    </source>
</evidence>
<proteinExistence type="predicted"/>
<dbReference type="Pfam" id="PF01206">
    <property type="entry name" value="TusA"/>
    <property type="match status" value="1"/>
</dbReference>
<dbReference type="PROSITE" id="PS00380">
    <property type="entry name" value="RHODANESE_1"/>
    <property type="match status" value="1"/>
</dbReference>
<evidence type="ECO:0000313" key="5">
    <source>
        <dbReference type="Proteomes" id="UP000570010"/>
    </source>
</evidence>
<name>A0A6B3W280_9BACI</name>
<dbReference type="Proteomes" id="UP000570010">
    <property type="component" value="Unassembled WGS sequence"/>
</dbReference>
<dbReference type="EMBL" id="JAAIWN010000025">
    <property type="protein sequence ID" value="NEY81991.1"/>
    <property type="molecule type" value="Genomic_DNA"/>
</dbReference>
<comment type="caution">
    <text evidence="3">The sequence shown here is derived from an EMBL/GenBank/DDBJ whole genome shotgun (WGS) entry which is preliminary data.</text>
</comment>
<dbReference type="CDD" id="cd00291">
    <property type="entry name" value="SirA_YedF_YeeD"/>
    <property type="match status" value="1"/>
</dbReference>
<evidence type="ECO:0000313" key="3">
    <source>
        <dbReference type="EMBL" id="NEY81991.1"/>
    </source>
</evidence>
<dbReference type="Proteomes" id="UP000472971">
    <property type="component" value="Unassembled WGS sequence"/>
</dbReference>
<dbReference type="InterPro" id="IPR001763">
    <property type="entry name" value="Rhodanese-like_dom"/>
</dbReference>
<dbReference type="InterPro" id="IPR001455">
    <property type="entry name" value="TusA-like"/>
</dbReference>
<dbReference type="InterPro" id="IPR036873">
    <property type="entry name" value="Rhodanese-like_dom_sf"/>
</dbReference>
<evidence type="ECO:0000259" key="1">
    <source>
        <dbReference type="PROSITE" id="PS50206"/>
    </source>
</evidence>
<dbReference type="Gene3D" id="3.30.110.40">
    <property type="entry name" value="TusA-like domain"/>
    <property type="match status" value="1"/>
</dbReference>
<dbReference type="CDD" id="cd00158">
    <property type="entry name" value="RHOD"/>
    <property type="match status" value="1"/>
</dbReference>
<feature type="domain" description="Rhodanese" evidence="1">
    <location>
        <begin position="103"/>
        <end position="187"/>
    </location>
</feature>
<dbReference type="PANTHER" id="PTHR43031">
    <property type="entry name" value="FAD-DEPENDENT OXIDOREDUCTASE"/>
    <property type="match status" value="1"/>
</dbReference>
<dbReference type="InterPro" id="IPR001307">
    <property type="entry name" value="Thiosulphate_STrfase_CS"/>
</dbReference>
<reference evidence="3 4" key="1">
    <citation type="submission" date="2020-02" db="EMBL/GenBank/DDBJ databases">
        <title>Bacillus aquiflavi sp. nov., isolated from yellow water of strong flavor Chinese baijiu in Yibin region of China.</title>
        <authorList>
            <person name="Xie J."/>
        </authorList>
    </citation>
    <scope>NUCLEOTIDE SEQUENCE [LARGE SCALE GENOMIC DNA]</scope>
    <source>
        <strain evidence="3 4">3H-10</strain>
    </source>
</reference>
<gene>
    <name evidence="3" type="ORF">G4D64_10885</name>
    <name evidence="2" type="ORF">H1Z61_11490</name>
</gene>
<sequence length="190" mass="20967">MNIASHKVVDAKGLSCPMPIVRTKKAIEELDGGQVLEVQATDKGSKADIKAWAESAGHQYLGTIEQEGLLIHYVRKASEKEEKEVAKHPNVIQNDELEQLIKAGENIEIIDVREEAEYVFGHIPGAKSIPFGELEENIDQIDSAKPVYVVCRTGNRSDFAAQMLTEKGMKNVINVIPGMTGWKGSIEKKQ</sequence>
<protein>
    <submittedName>
        <fullName evidence="2">Sulfurtransferase TusA family protein</fullName>
    </submittedName>
</protein>
<dbReference type="PANTHER" id="PTHR43031:SF17">
    <property type="entry name" value="SULFURTRANSFERASE YTWF-RELATED"/>
    <property type="match status" value="1"/>
</dbReference>
<dbReference type="InterPro" id="IPR036868">
    <property type="entry name" value="TusA-like_sf"/>
</dbReference>
<dbReference type="AlphaFoldDB" id="A0A6B3W280"/>